<evidence type="ECO:0000313" key="5">
    <source>
        <dbReference type="Proteomes" id="UP000593601"/>
    </source>
</evidence>
<dbReference type="KEGG" id="bliq:INP51_14245"/>
<dbReference type="GO" id="GO:0051536">
    <property type="term" value="F:iron-sulfur cluster binding"/>
    <property type="evidence" value="ECO:0007669"/>
    <property type="project" value="UniProtKB-KW"/>
</dbReference>
<dbReference type="GO" id="GO:0016836">
    <property type="term" value="F:hydro-lyase activity"/>
    <property type="evidence" value="ECO:0007669"/>
    <property type="project" value="UniProtKB-ARBA"/>
</dbReference>
<evidence type="ECO:0000256" key="2">
    <source>
        <dbReference type="ARBA" id="ARBA00005806"/>
    </source>
</evidence>
<dbReference type="InterPro" id="IPR010327">
    <property type="entry name" value="FldB/FldC_alpha/beta"/>
</dbReference>
<dbReference type="Gene3D" id="3.40.50.11890">
    <property type="match status" value="1"/>
</dbReference>
<organism evidence="4 5">
    <name type="scientific">Blautia liquoris</name>
    <dbReference type="NCBI Taxonomy" id="2779518"/>
    <lineage>
        <taxon>Bacteria</taxon>
        <taxon>Bacillati</taxon>
        <taxon>Bacillota</taxon>
        <taxon>Clostridia</taxon>
        <taxon>Lachnospirales</taxon>
        <taxon>Lachnospiraceae</taxon>
        <taxon>Blautia</taxon>
    </lineage>
</organism>
<dbReference type="Gene3D" id="3.40.50.11900">
    <property type="match status" value="1"/>
</dbReference>
<dbReference type="Gene3D" id="1.20.1270.370">
    <property type="match status" value="1"/>
</dbReference>
<dbReference type="PANTHER" id="PTHR30548">
    <property type="entry name" value="2-HYDROXYGLUTARYL-COA DEHYDRATASE, D-COMPONENT-RELATED"/>
    <property type="match status" value="1"/>
</dbReference>
<evidence type="ECO:0000313" key="4">
    <source>
        <dbReference type="EMBL" id="QOV19097.1"/>
    </source>
</evidence>
<evidence type="ECO:0000256" key="3">
    <source>
        <dbReference type="ARBA" id="ARBA00023014"/>
    </source>
</evidence>
<dbReference type="Pfam" id="PF06050">
    <property type="entry name" value="HGD-D"/>
    <property type="match status" value="1"/>
</dbReference>
<dbReference type="NCBIfam" id="NF040772">
    <property type="entry name" value="double_cubane"/>
    <property type="match status" value="1"/>
</dbReference>
<proteinExistence type="inferred from homology"/>
<dbReference type="Proteomes" id="UP000593601">
    <property type="component" value="Chromosome"/>
</dbReference>
<dbReference type="PANTHER" id="PTHR30548:SF6">
    <property type="entry name" value="DEHYDRATASE SUBUNIT YJIM-RELATED"/>
    <property type="match status" value="1"/>
</dbReference>
<reference evidence="4 5" key="1">
    <citation type="submission" date="2020-10" db="EMBL/GenBank/DDBJ databases">
        <title>Blautia liquoris sp.nov., isolated from the mud in a fermentation cellar used for the production of Chinese strong-flavoured liquor.</title>
        <authorList>
            <person name="Lu L."/>
        </authorList>
    </citation>
    <scope>NUCLEOTIDE SEQUENCE [LARGE SCALE GENOMIC DNA]</scope>
    <source>
        <strain evidence="4 5">LZLJ-3</strain>
    </source>
</reference>
<dbReference type="EMBL" id="CP063304">
    <property type="protein sequence ID" value="QOV19097.1"/>
    <property type="molecule type" value="Genomic_DNA"/>
</dbReference>
<keyword evidence="3" id="KW-0479">Metal-binding</keyword>
<name>A0A7M2RHS4_9FIRM</name>
<comment type="cofactor">
    <cofactor evidence="1">
        <name>[4Fe-4S] cluster</name>
        <dbReference type="ChEBI" id="CHEBI:49883"/>
    </cofactor>
</comment>
<dbReference type="AlphaFoldDB" id="A0A7M2RHS4"/>
<keyword evidence="3" id="KW-0408">Iron</keyword>
<evidence type="ECO:0000256" key="1">
    <source>
        <dbReference type="ARBA" id="ARBA00001966"/>
    </source>
</evidence>
<accession>A0A7M2RHS4</accession>
<sequence length="385" mass="43391">MIKVKTELPEVFDSFADARQQGFLAMKELKDSGKGVVGQFCTYTPQEIFMAADLVTVGLCSTSDETIKEAEKVLPANLCPLIKSSYGFAITDKCPYMYFSDLIVGETTCDGKKKMYELLGETKNVHILELPHKQDTPEAKALWRAEIVRLKERVEKDFDIEITDEKLREAIHKRNMERRLLKEFYELSTMTPPPMTGQRQLQVLFGSQFKFNWEDKVAEIQHAIDSVRTAYENGERTVSEDAPRILVTGCPMGGVTEKVVKVIEDAGAVVVAYENCTGAKQMDRQCKEDGDPITNIADHYIQIGCSVMTPNPNRMELLDRLCQQFSVDGVVEMTLQACHTYAVEAYSIRRHLHEKGIPYLQLETDYGTADIGQLATRAGAFVEML</sequence>
<gene>
    <name evidence="4" type="ORF">INP51_14245</name>
</gene>
<keyword evidence="5" id="KW-1185">Reference proteome</keyword>
<comment type="similarity">
    <text evidence="2">Belongs to the FldB/FldC dehydratase alpha/beta subunit family.</text>
</comment>
<protein>
    <submittedName>
        <fullName evidence="4">2-hydroxyacyl-CoA dehydratase</fullName>
    </submittedName>
</protein>
<dbReference type="InterPro" id="IPR047678">
    <property type="entry name" value="YjiM-like"/>
</dbReference>
<keyword evidence="3" id="KW-0411">Iron-sulfur</keyword>